<evidence type="ECO:0000256" key="4">
    <source>
        <dbReference type="ARBA" id="ARBA00023002"/>
    </source>
</evidence>
<dbReference type="Gene3D" id="3.30.465.10">
    <property type="match status" value="1"/>
</dbReference>
<dbReference type="InterPro" id="IPR006094">
    <property type="entry name" value="Oxid_FAD_bind_N"/>
</dbReference>
<dbReference type="GO" id="GO:0071949">
    <property type="term" value="F:FAD binding"/>
    <property type="evidence" value="ECO:0007669"/>
    <property type="project" value="InterPro"/>
</dbReference>
<gene>
    <name evidence="6" type="ORF">HRJ53_29085</name>
</gene>
<keyword evidence="3" id="KW-0274">FAD</keyword>
<protein>
    <submittedName>
        <fullName evidence="6">FAD-binding protein</fullName>
    </submittedName>
</protein>
<dbReference type="InterPro" id="IPR016164">
    <property type="entry name" value="FAD-linked_Oxase-like_C"/>
</dbReference>
<evidence type="ECO:0000259" key="5">
    <source>
        <dbReference type="PROSITE" id="PS51387"/>
    </source>
</evidence>
<dbReference type="SUPFAM" id="SSF56176">
    <property type="entry name" value="FAD-binding/transporter-associated domain-like"/>
    <property type="match status" value="1"/>
</dbReference>
<dbReference type="Gene3D" id="1.10.45.10">
    <property type="entry name" value="Vanillyl-alcohol Oxidase, Chain A, domain 4"/>
    <property type="match status" value="1"/>
</dbReference>
<dbReference type="InterPro" id="IPR051914">
    <property type="entry name" value="FAD-linked_OxidoTrans_Type4"/>
</dbReference>
<reference evidence="6" key="1">
    <citation type="submission" date="2020-06" db="EMBL/GenBank/DDBJ databases">
        <title>Legume-microbial interactions unlock mineral nutrients during tropical forest succession.</title>
        <authorList>
            <person name="Epihov D.Z."/>
        </authorList>
    </citation>
    <scope>NUCLEOTIDE SEQUENCE [LARGE SCALE GENOMIC DNA]</scope>
    <source>
        <strain evidence="6">Pan2503</strain>
    </source>
</reference>
<dbReference type="GO" id="GO:0016491">
    <property type="term" value="F:oxidoreductase activity"/>
    <property type="evidence" value="ECO:0007669"/>
    <property type="project" value="UniProtKB-KW"/>
</dbReference>
<organism evidence="6 7">
    <name type="scientific">Candidatus Acidiferrum panamense</name>
    <dbReference type="NCBI Taxonomy" id="2741543"/>
    <lineage>
        <taxon>Bacteria</taxon>
        <taxon>Pseudomonadati</taxon>
        <taxon>Acidobacteriota</taxon>
        <taxon>Terriglobia</taxon>
        <taxon>Candidatus Acidiferrales</taxon>
        <taxon>Candidatus Acidiferrum</taxon>
    </lineage>
</organism>
<evidence type="ECO:0000256" key="2">
    <source>
        <dbReference type="ARBA" id="ARBA00022630"/>
    </source>
</evidence>
<name>A0A7V8NXP6_9BACT</name>
<accession>A0A7V8NXP6</accession>
<dbReference type="InterPro" id="IPR016171">
    <property type="entry name" value="Vanillyl_alc_oxidase_C-sub2"/>
</dbReference>
<comment type="caution">
    <text evidence="6">The sequence shown here is derived from an EMBL/GenBank/DDBJ whole genome shotgun (WGS) entry which is preliminary data.</text>
</comment>
<dbReference type="InterPro" id="IPR016166">
    <property type="entry name" value="FAD-bd_PCMH"/>
</dbReference>
<sequence>AAPHGLYFAPDPSSQKSCTIGGNVAENAGGPHTLAYGVTTNHVTALELVLPDGEVVRVGNAQGDAPGYDLTGLFVGSEGTLALVTEITVKLSRKPEAVETLLAIFDSVDDAAETVVDVTARAIIPAACEMLDGWTLRVVEDFVHAGFPRDSAAVLLLEVEGLREAVAAQARAIAEVSNAHHAREVRLARDNAERELLWKGRKNAFGALGRLAPSNYVLDGVIPRTKLPQTLRRIREIGARYGFDICNIFHAGDGNLHPIVLYDPRDRGQFEHAMQASGEIIRYCVAVGGALTGEHGIGMEKSELMPLLFSDADFDLMRRVHDAFNPACLLNPGKIFPLSKGCGEIRVASRTPSDSRPSAT</sequence>
<dbReference type="Pfam" id="PF02913">
    <property type="entry name" value="FAD-oxidase_C"/>
    <property type="match status" value="1"/>
</dbReference>
<keyword evidence="2" id="KW-0285">Flavoprotein</keyword>
<dbReference type="Gene3D" id="3.30.70.2190">
    <property type="match status" value="1"/>
</dbReference>
<dbReference type="EMBL" id="JACDQQ010002817">
    <property type="protein sequence ID" value="MBA0089065.1"/>
    <property type="molecule type" value="Genomic_DNA"/>
</dbReference>
<dbReference type="AlphaFoldDB" id="A0A7V8NXP6"/>
<evidence type="ECO:0000256" key="3">
    <source>
        <dbReference type="ARBA" id="ARBA00022827"/>
    </source>
</evidence>
<keyword evidence="7" id="KW-1185">Reference proteome</keyword>
<proteinExistence type="predicted"/>
<feature type="domain" description="FAD-binding PCMH-type" evidence="5">
    <location>
        <begin position="1"/>
        <end position="94"/>
    </location>
</feature>
<evidence type="ECO:0000313" key="6">
    <source>
        <dbReference type="EMBL" id="MBA0089065.1"/>
    </source>
</evidence>
<dbReference type="Gene3D" id="3.30.70.2740">
    <property type="match status" value="1"/>
</dbReference>
<evidence type="ECO:0000313" key="7">
    <source>
        <dbReference type="Proteomes" id="UP000567293"/>
    </source>
</evidence>
<dbReference type="PANTHER" id="PTHR42934:SF1">
    <property type="entry name" value="GLYCOLATE OXIDASE SUBUNIT GLCD"/>
    <property type="match status" value="1"/>
</dbReference>
<comment type="cofactor">
    <cofactor evidence="1">
        <name>FAD</name>
        <dbReference type="ChEBI" id="CHEBI:57692"/>
    </cofactor>
</comment>
<keyword evidence="4" id="KW-0560">Oxidoreductase</keyword>
<dbReference type="PROSITE" id="PS51387">
    <property type="entry name" value="FAD_PCMH"/>
    <property type="match status" value="1"/>
</dbReference>
<dbReference type="Proteomes" id="UP000567293">
    <property type="component" value="Unassembled WGS sequence"/>
</dbReference>
<dbReference type="PANTHER" id="PTHR42934">
    <property type="entry name" value="GLYCOLATE OXIDASE SUBUNIT GLCD"/>
    <property type="match status" value="1"/>
</dbReference>
<evidence type="ECO:0000256" key="1">
    <source>
        <dbReference type="ARBA" id="ARBA00001974"/>
    </source>
</evidence>
<dbReference type="Pfam" id="PF01565">
    <property type="entry name" value="FAD_binding_4"/>
    <property type="match status" value="1"/>
</dbReference>
<dbReference type="InterPro" id="IPR016169">
    <property type="entry name" value="FAD-bd_PCMH_sub2"/>
</dbReference>
<feature type="non-terminal residue" evidence="6">
    <location>
        <position position="1"/>
    </location>
</feature>
<dbReference type="InterPro" id="IPR036318">
    <property type="entry name" value="FAD-bd_PCMH-like_sf"/>
</dbReference>
<dbReference type="SUPFAM" id="SSF55103">
    <property type="entry name" value="FAD-linked oxidases, C-terminal domain"/>
    <property type="match status" value="1"/>
</dbReference>
<dbReference type="InterPro" id="IPR004113">
    <property type="entry name" value="FAD-bd_oxidored_4_C"/>
</dbReference>